<dbReference type="GO" id="GO:0006355">
    <property type="term" value="P:regulation of DNA-templated transcription"/>
    <property type="evidence" value="ECO:0007669"/>
    <property type="project" value="InterPro"/>
</dbReference>
<protein>
    <submittedName>
        <fullName evidence="3">DNA-binding response regulator, NarL/FixJ family, contains REC and HTH domains</fullName>
    </submittedName>
</protein>
<evidence type="ECO:0000259" key="2">
    <source>
        <dbReference type="PROSITE" id="PS50043"/>
    </source>
</evidence>
<name>A0A1H8MEN3_9PROT</name>
<dbReference type="PROSITE" id="PS50043">
    <property type="entry name" value="HTH_LUXR_2"/>
    <property type="match status" value="1"/>
</dbReference>
<dbReference type="SUPFAM" id="SSF52172">
    <property type="entry name" value="CheY-like"/>
    <property type="match status" value="1"/>
</dbReference>
<dbReference type="InterPro" id="IPR036388">
    <property type="entry name" value="WH-like_DNA-bd_sf"/>
</dbReference>
<dbReference type="Proteomes" id="UP000198814">
    <property type="component" value="Unassembled WGS sequence"/>
</dbReference>
<reference evidence="4" key="1">
    <citation type="submission" date="2016-10" db="EMBL/GenBank/DDBJ databases">
        <authorList>
            <person name="Varghese N."/>
            <person name="Submissions S."/>
        </authorList>
    </citation>
    <scope>NUCLEOTIDE SEQUENCE [LARGE SCALE GENOMIC DNA]</scope>
    <source>
        <strain evidence="4">Nm76</strain>
    </source>
</reference>
<evidence type="ECO:0000313" key="4">
    <source>
        <dbReference type="Proteomes" id="UP000198814"/>
    </source>
</evidence>
<dbReference type="Gene3D" id="3.40.50.2300">
    <property type="match status" value="1"/>
</dbReference>
<dbReference type="Gene3D" id="1.10.10.10">
    <property type="entry name" value="Winged helix-like DNA-binding domain superfamily/Winged helix DNA-binding domain"/>
    <property type="match status" value="1"/>
</dbReference>
<dbReference type="SMART" id="SM00421">
    <property type="entry name" value="HTH_LUXR"/>
    <property type="match status" value="1"/>
</dbReference>
<dbReference type="SUPFAM" id="SSF46894">
    <property type="entry name" value="C-terminal effector domain of the bipartite response regulators"/>
    <property type="match status" value="1"/>
</dbReference>
<gene>
    <name evidence="3" type="ORF">SAMN05216333_10564</name>
</gene>
<feature type="domain" description="HTH luxR-type" evidence="2">
    <location>
        <begin position="242"/>
        <end position="308"/>
    </location>
</feature>
<keyword evidence="4" id="KW-1185">Reference proteome</keyword>
<accession>A0A1H8MEN3</accession>
<dbReference type="AlphaFoldDB" id="A0A1H8MEN3"/>
<dbReference type="Pfam" id="PF00196">
    <property type="entry name" value="GerE"/>
    <property type="match status" value="1"/>
</dbReference>
<dbReference type="PRINTS" id="PR00038">
    <property type="entry name" value="HTHLUXR"/>
</dbReference>
<sequence>MKSFIDIQCLQADKKRQGYSDSASLNRRLHDRDRRQHDRRDISILRGQARYDRRRNDRRDLSMLQKQPLTMRAELVNAGLTPLFSTAAGYRADLLRIWTITEQADLNIHLNSYSDNLPYICINQYNIKEAEAASAKLGEICPDAILIDMRLAADKVVEQLRMIRKKMASVKIILLYEQNPPDFIDEIIEFRISGFLPVGTDHKIFEKAIQVIVHREELWFPHHVVRRIFDVLSGWHNTSCAIPPRDIVLTKSEQGIIKLVTKGLTNKQIAQQLTVSPETVKKHLKSVFIKTGVRNRSQLVSGYFFKTNDSN</sequence>
<dbReference type="CDD" id="cd06170">
    <property type="entry name" value="LuxR_C_like"/>
    <property type="match status" value="1"/>
</dbReference>
<dbReference type="PROSITE" id="PS00622">
    <property type="entry name" value="HTH_LUXR_1"/>
    <property type="match status" value="1"/>
</dbReference>
<dbReference type="GO" id="GO:0003677">
    <property type="term" value="F:DNA binding"/>
    <property type="evidence" value="ECO:0007669"/>
    <property type="project" value="UniProtKB-KW"/>
</dbReference>
<dbReference type="InterPro" id="IPR051015">
    <property type="entry name" value="EvgA-like"/>
</dbReference>
<dbReference type="EMBL" id="FODO01000005">
    <property type="protein sequence ID" value="SEO15636.1"/>
    <property type="molecule type" value="Genomic_DNA"/>
</dbReference>
<organism evidence="3 4">
    <name type="scientific">Nitrosomonas oligotropha</name>
    <dbReference type="NCBI Taxonomy" id="42354"/>
    <lineage>
        <taxon>Bacteria</taxon>
        <taxon>Pseudomonadati</taxon>
        <taxon>Pseudomonadota</taxon>
        <taxon>Betaproteobacteria</taxon>
        <taxon>Nitrosomonadales</taxon>
        <taxon>Nitrosomonadaceae</taxon>
        <taxon>Nitrosomonas</taxon>
    </lineage>
</organism>
<feature type="compositionally biased region" description="Basic and acidic residues" evidence="1">
    <location>
        <begin position="28"/>
        <end position="40"/>
    </location>
</feature>
<dbReference type="InterPro" id="IPR011006">
    <property type="entry name" value="CheY-like_superfamily"/>
</dbReference>
<dbReference type="InterPro" id="IPR000792">
    <property type="entry name" value="Tscrpt_reg_LuxR_C"/>
</dbReference>
<proteinExistence type="predicted"/>
<evidence type="ECO:0000313" key="3">
    <source>
        <dbReference type="EMBL" id="SEO15636.1"/>
    </source>
</evidence>
<dbReference type="STRING" id="42354.SAMN05216333_10564"/>
<dbReference type="PANTHER" id="PTHR45566">
    <property type="entry name" value="HTH-TYPE TRANSCRIPTIONAL REGULATOR YHJB-RELATED"/>
    <property type="match status" value="1"/>
</dbReference>
<feature type="region of interest" description="Disordered" evidence="1">
    <location>
        <begin position="21"/>
        <end position="40"/>
    </location>
</feature>
<dbReference type="PANTHER" id="PTHR45566:SF1">
    <property type="entry name" value="HTH-TYPE TRANSCRIPTIONAL REGULATOR YHJB-RELATED"/>
    <property type="match status" value="1"/>
</dbReference>
<dbReference type="RefSeq" id="WP_090316917.1">
    <property type="nucleotide sequence ID" value="NZ_FNOE01000005.1"/>
</dbReference>
<dbReference type="InterPro" id="IPR016032">
    <property type="entry name" value="Sig_transdc_resp-reg_C-effctor"/>
</dbReference>
<keyword evidence="3" id="KW-0238">DNA-binding</keyword>
<dbReference type="OrthoDB" id="9794397at2"/>
<evidence type="ECO:0000256" key="1">
    <source>
        <dbReference type="SAM" id="MobiDB-lite"/>
    </source>
</evidence>